<dbReference type="EMBL" id="LAZR01000660">
    <property type="protein sequence ID" value="KKN61377.1"/>
    <property type="molecule type" value="Genomic_DNA"/>
</dbReference>
<comment type="caution">
    <text evidence="2">The sequence shown here is derived from an EMBL/GenBank/DDBJ whole genome shotgun (WGS) entry which is preliminary data.</text>
</comment>
<dbReference type="GO" id="GO:0033218">
    <property type="term" value="F:amide binding"/>
    <property type="evidence" value="ECO:0007669"/>
    <property type="project" value="InterPro"/>
</dbReference>
<dbReference type="InterPro" id="IPR028082">
    <property type="entry name" value="Peripla_BP_I"/>
</dbReference>
<dbReference type="AlphaFoldDB" id="A0A0F9SGI8"/>
<organism evidence="2">
    <name type="scientific">marine sediment metagenome</name>
    <dbReference type="NCBI Taxonomy" id="412755"/>
    <lineage>
        <taxon>unclassified sequences</taxon>
        <taxon>metagenomes</taxon>
        <taxon>ecological metagenomes</taxon>
    </lineage>
</organism>
<dbReference type="Pfam" id="PF13433">
    <property type="entry name" value="Peripla_BP_5"/>
    <property type="match status" value="1"/>
</dbReference>
<dbReference type="SUPFAM" id="SSF53822">
    <property type="entry name" value="Periplasmic binding protein-like I"/>
    <property type="match status" value="1"/>
</dbReference>
<sequence>MSLNHINNNAIKVPVGILYSITGPYGDVNASMVNAAILGLEEANAELNGSFELEPVFRDSHGKLSTYGKNCERMIYQDGCQHIIGCYTSAARKQILPLLERTNTLLWHSARYEGFEASENVLYLGASPNQHLIPLVRYILAAMVPEIYCVGSNYIWTWESNRLLREQIIEGGGRIIAQRLVTMGDLHIDHIVSEIISLKPPVVFNTLVGEASYRFYRALWRAVTEDPELEPGDITVVSCSLCEEELPFIGEPASIGHLTSATYFRSLERPENIDFLARYRERFGDGTAPSVDAASAYVCARMLGRSIAASGTDAVSTVRDAAKTFSFEAPEGTVRIDRTTNHSFLTPRLAVSKRGFSFQIIWEAPEAVNPDPFLVWQGEAQVRPEAEWNAKGLPAQASNAVNTDVKES</sequence>
<dbReference type="InterPro" id="IPR039570">
    <property type="entry name" value="AmiC_PBP1"/>
</dbReference>
<dbReference type="Gene3D" id="3.40.50.2300">
    <property type="match status" value="2"/>
</dbReference>
<feature type="region of interest" description="Disordered" evidence="1">
    <location>
        <begin position="388"/>
        <end position="408"/>
    </location>
</feature>
<gene>
    <name evidence="2" type="ORF">LCGC14_0522440</name>
</gene>
<accession>A0A0F9SGI8</accession>
<dbReference type="PANTHER" id="PTHR47628">
    <property type="match status" value="1"/>
</dbReference>
<evidence type="ECO:0000313" key="2">
    <source>
        <dbReference type="EMBL" id="KKN61377.1"/>
    </source>
</evidence>
<protein>
    <recommendedName>
        <fullName evidence="3">Leucine-binding protein domain-containing protein</fullName>
    </recommendedName>
</protein>
<evidence type="ECO:0008006" key="3">
    <source>
        <dbReference type="Google" id="ProtNLM"/>
    </source>
</evidence>
<dbReference type="CDD" id="cd06357">
    <property type="entry name" value="PBP1_AmiC"/>
    <property type="match status" value="1"/>
</dbReference>
<reference evidence="2" key="1">
    <citation type="journal article" date="2015" name="Nature">
        <title>Complex archaea that bridge the gap between prokaryotes and eukaryotes.</title>
        <authorList>
            <person name="Spang A."/>
            <person name="Saw J.H."/>
            <person name="Jorgensen S.L."/>
            <person name="Zaremba-Niedzwiedzka K."/>
            <person name="Martijn J."/>
            <person name="Lind A.E."/>
            <person name="van Eijk R."/>
            <person name="Schleper C."/>
            <person name="Guy L."/>
            <person name="Ettema T.J."/>
        </authorList>
    </citation>
    <scope>NUCLEOTIDE SEQUENCE</scope>
</reference>
<dbReference type="PANTHER" id="PTHR47628:SF1">
    <property type="entry name" value="ALIPHATIC AMIDASE EXPRESSION-REGULATING PROTEIN"/>
    <property type="match status" value="1"/>
</dbReference>
<name>A0A0F9SGI8_9ZZZZ</name>
<proteinExistence type="predicted"/>
<evidence type="ECO:0000256" key="1">
    <source>
        <dbReference type="SAM" id="MobiDB-lite"/>
    </source>
</evidence>